<dbReference type="AlphaFoldDB" id="A0A917FIF4"/>
<protein>
    <submittedName>
        <fullName evidence="2">Uncharacterized protein</fullName>
    </submittedName>
</protein>
<evidence type="ECO:0000256" key="1">
    <source>
        <dbReference type="SAM" id="SignalP"/>
    </source>
</evidence>
<feature type="signal peptide" evidence="1">
    <location>
        <begin position="1"/>
        <end position="18"/>
    </location>
</feature>
<feature type="chain" id="PRO_5037963748" evidence="1">
    <location>
        <begin position="19"/>
        <end position="149"/>
    </location>
</feature>
<name>A0A917FIF4_9HYPH</name>
<reference evidence="2" key="1">
    <citation type="journal article" date="2014" name="Int. J. Syst. Evol. Microbiol.">
        <title>Complete genome sequence of Corynebacterium casei LMG S-19264T (=DSM 44701T), isolated from a smear-ripened cheese.</title>
        <authorList>
            <consortium name="US DOE Joint Genome Institute (JGI-PGF)"/>
            <person name="Walter F."/>
            <person name="Albersmeier A."/>
            <person name="Kalinowski J."/>
            <person name="Ruckert C."/>
        </authorList>
    </citation>
    <scope>NUCLEOTIDE SEQUENCE</scope>
    <source>
        <strain evidence="2">CCM 7897</strain>
    </source>
</reference>
<reference evidence="2" key="2">
    <citation type="submission" date="2020-09" db="EMBL/GenBank/DDBJ databases">
        <authorList>
            <person name="Sun Q."/>
            <person name="Sedlacek I."/>
        </authorList>
    </citation>
    <scope>NUCLEOTIDE SEQUENCE</scope>
    <source>
        <strain evidence="2">CCM 7897</strain>
    </source>
</reference>
<sequence>MRLLLAAAGLLISQIAHADPIADASSPAAPVGLIDGSAYDHNGSTVMVHPENGLIIYQSPKPSMEDVAPEGTVLFRGPVFSYSGAISGTAYAFKKGCAPAPYAVSGGYSADNATITLRGASPAWKGCDVVGYRKDSPNAVLRFKSMMSP</sequence>
<proteinExistence type="predicted"/>
<comment type="caution">
    <text evidence="2">The sequence shown here is derived from an EMBL/GenBank/DDBJ whole genome shotgun (WGS) entry which is preliminary data.</text>
</comment>
<organism evidence="2 3">
    <name type="scientific">Azorhizobium oxalatiphilum</name>
    <dbReference type="NCBI Taxonomy" id="980631"/>
    <lineage>
        <taxon>Bacteria</taxon>
        <taxon>Pseudomonadati</taxon>
        <taxon>Pseudomonadota</taxon>
        <taxon>Alphaproteobacteria</taxon>
        <taxon>Hyphomicrobiales</taxon>
        <taxon>Xanthobacteraceae</taxon>
        <taxon>Azorhizobium</taxon>
    </lineage>
</organism>
<gene>
    <name evidence="2" type="ORF">GCM10007301_45750</name>
</gene>
<accession>A0A917FIF4</accession>
<dbReference type="RefSeq" id="WP_188582943.1">
    <property type="nucleotide sequence ID" value="NZ_BMCT01000008.1"/>
</dbReference>
<dbReference type="EMBL" id="BMCT01000008">
    <property type="protein sequence ID" value="GGF80488.1"/>
    <property type="molecule type" value="Genomic_DNA"/>
</dbReference>
<dbReference type="Proteomes" id="UP000606044">
    <property type="component" value="Unassembled WGS sequence"/>
</dbReference>
<keyword evidence="1" id="KW-0732">Signal</keyword>
<evidence type="ECO:0000313" key="3">
    <source>
        <dbReference type="Proteomes" id="UP000606044"/>
    </source>
</evidence>
<keyword evidence="3" id="KW-1185">Reference proteome</keyword>
<evidence type="ECO:0000313" key="2">
    <source>
        <dbReference type="EMBL" id="GGF80488.1"/>
    </source>
</evidence>